<protein>
    <submittedName>
        <fullName evidence="1">Uncharacterized protein</fullName>
    </submittedName>
</protein>
<reference evidence="1 2" key="1">
    <citation type="submission" date="2019-03" db="EMBL/GenBank/DDBJ databases">
        <title>Deep-cultivation of Planctomycetes and their phenomic and genomic characterization uncovers novel biology.</title>
        <authorList>
            <person name="Wiegand S."/>
            <person name="Jogler M."/>
            <person name="Boedeker C."/>
            <person name="Pinto D."/>
            <person name="Vollmers J."/>
            <person name="Rivas-Marin E."/>
            <person name="Kohn T."/>
            <person name="Peeters S.H."/>
            <person name="Heuer A."/>
            <person name="Rast P."/>
            <person name="Oberbeckmann S."/>
            <person name="Bunk B."/>
            <person name="Jeske O."/>
            <person name="Meyerdierks A."/>
            <person name="Storesund J.E."/>
            <person name="Kallscheuer N."/>
            <person name="Luecker S."/>
            <person name="Lage O.M."/>
            <person name="Pohl T."/>
            <person name="Merkel B.J."/>
            <person name="Hornburger P."/>
            <person name="Mueller R.-W."/>
            <person name="Bruemmer F."/>
            <person name="Labrenz M."/>
            <person name="Spormann A.M."/>
            <person name="Op den Camp H."/>
            <person name="Overmann J."/>
            <person name="Amann R."/>
            <person name="Jetten M.S.M."/>
            <person name="Mascher T."/>
            <person name="Medema M.H."/>
            <person name="Devos D.P."/>
            <person name="Kaster A.-K."/>
            <person name="Ovreas L."/>
            <person name="Rohde M."/>
            <person name="Galperin M.Y."/>
            <person name="Jogler C."/>
        </authorList>
    </citation>
    <scope>NUCLEOTIDE SEQUENCE [LARGE SCALE GENOMIC DNA]</scope>
    <source>
        <strain evidence="1 2">Enr17</strain>
    </source>
</reference>
<accession>A0A518I5Q5</accession>
<keyword evidence="2" id="KW-1185">Reference proteome</keyword>
<proteinExistence type="predicted"/>
<gene>
    <name evidence="1" type="ORF">Enr17x_04290</name>
</gene>
<name>A0A518I5Q5_9PLAN</name>
<organism evidence="1 2">
    <name type="scientific">Gimesia fumaroli</name>
    <dbReference type="NCBI Taxonomy" id="2527976"/>
    <lineage>
        <taxon>Bacteria</taxon>
        <taxon>Pseudomonadati</taxon>
        <taxon>Planctomycetota</taxon>
        <taxon>Planctomycetia</taxon>
        <taxon>Planctomycetales</taxon>
        <taxon>Planctomycetaceae</taxon>
        <taxon>Gimesia</taxon>
    </lineage>
</organism>
<dbReference type="KEGG" id="gfm:Enr17x_04290"/>
<dbReference type="Proteomes" id="UP000318313">
    <property type="component" value="Chromosome"/>
</dbReference>
<dbReference type="RefSeq" id="WP_145305566.1">
    <property type="nucleotide sequence ID" value="NZ_CP037452.1"/>
</dbReference>
<dbReference type="AlphaFoldDB" id="A0A518I5Q5"/>
<evidence type="ECO:0000313" key="2">
    <source>
        <dbReference type="Proteomes" id="UP000318313"/>
    </source>
</evidence>
<dbReference type="EMBL" id="CP037452">
    <property type="protein sequence ID" value="QDV48417.1"/>
    <property type="molecule type" value="Genomic_DNA"/>
</dbReference>
<evidence type="ECO:0000313" key="1">
    <source>
        <dbReference type="EMBL" id="QDV48417.1"/>
    </source>
</evidence>
<sequence>MENDSTFDDTPEVPPELHRLYDDYRRAKGIPELDIGVVIDYIDGALPNEEVRQDVQFLIENDIRWKCAYEEFREVCHEEREDG</sequence>